<keyword evidence="3" id="KW-1185">Reference proteome</keyword>
<proteinExistence type="predicted"/>
<name>A0ABT5N2Z8_9BURK</name>
<evidence type="ECO:0000313" key="3">
    <source>
        <dbReference type="Proteomes" id="UP001528673"/>
    </source>
</evidence>
<feature type="domain" description="DUF6538" evidence="1">
    <location>
        <begin position="10"/>
        <end position="68"/>
    </location>
</feature>
<evidence type="ECO:0000313" key="2">
    <source>
        <dbReference type="EMBL" id="MDD0840693.1"/>
    </source>
</evidence>
<dbReference type="InterPro" id="IPR046668">
    <property type="entry name" value="DUF6538"/>
</dbReference>
<reference evidence="2 3" key="1">
    <citation type="submission" date="2023-02" db="EMBL/GenBank/DDBJ databases">
        <title>Bacterial whole genomic sequence of Curvibacter sp. HBC61.</title>
        <authorList>
            <person name="Le V."/>
            <person name="Ko S.-R."/>
            <person name="Ahn C.-Y."/>
            <person name="Oh H.-M."/>
        </authorList>
    </citation>
    <scope>NUCLEOTIDE SEQUENCE [LARGE SCALE GENOMIC DNA]</scope>
    <source>
        <strain evidence="2 3">HBC61</strain>
    </source>
</reference>
<dbReference type="RefSeq" id="WP_273953480.1">
    <property type="nucleotide sequence ID" value="NZ_JAQSIP010000011.1"/>
</dbReference>
<dbReference type="EMBL" id="JAQSIP010000011">
    <property type="protein sequence ID" value="MDD0840693.1"/>
    <property type="molecule type" value="Genomic_DNA"/>
</dbReference>
<protein>
    <recommendedName>
        <fullName evidence="1">DUF6538 domain-containing protein</fullName>
    </recommendedName>
</protein>
<dbReference type="Proteomes" id="UP001528673">
    <property type="component" value="Unassembled WGS sequence"/>
</dbReference>
<evidence type="ECO:0000259" key="1">
    <source>
        <dbReference type="Pfam" id="PF20172"/>
    </source>
</evidence>
<organism evidence="2 3">
    <name type="scientific">Curvibacter cyanobacteriorum</name>
    <dbReference type="NCBI Taxonomy" id="3026422"/>
    <lineage>
        <taxon>Bacteria</taxon>
        <taxon>Pseudomonadati</taxon>
        <taxon>Pseudomonadota</taxon>
        <taxon>Betaproteobacteria</taxon>
        <taxon>Burkholderiales</taxon>
        <taxon>Comamonadaceae</taxon>
        <taxon>Curvibacter</taxon>
    </lineage>
</organism>
<accession>A0ABT5N2Z8</accession>
<gene>
    <name evidence="2" type="ORF">PSQ40_19100</name>
</gene>
<sequence length="109" mass="12711">MVSEVRFPPYVRLRGKVFWFRRRVEDGLIPIIGRGEFNESLKTSDLADARKLAAFRNAEIEAEFERARAVRKAQTTTVPLHQQPTTEEGQYIREAVRSYLLEEDEAVRM</sequence>
<comment type="caution">
    <text evidence="2">The sequence shown here is derived from an EMBL/GenBank/DDBJ whole genome shotgun (WGS) entry which is preliminary data.</text>
</comment>
<dbReference type="Pfam" id="PF20172">
    <property type="entry name" value="DUF6538"/>
    <property type="match status" value="1"/>
</dbReference>